<accession>A0A6J6X7I2</accession>
<name>A0A6J6X7I2_9ZZZZ</name>
<organism evidence="1">
    <name type="scientific">freshwater metagenome</name>
    <dbReference type="NCBI Taxonomy" id="449393"/>
    <lineage>
        <taxon>unclassified sequences</taxon>
        <taxon>metagenomes</taxon>
        <taxon>ecological metagenomes</taxon>
    </lineage>
</organism>
<protein>
    <submittedName>
        <fullName evidence="1">Unannotated protein</fullName>
    </submittedName>
</protein>
<proteinExistence type="predicted"/>
<dbReference type="AlphaFoldDB" id="A0A6J6X7I2"/>
<gene>
    <name evidence="1" type="ORF">UFOPK3004_00036</name>
</gene>
<evidence type="ECO:0000313" key="1">
    <source>
        <dbReference type="EMBL" id="CAB4791414.1"/>
    </source>
</evidence>
<sequence length="55" mass="5874">MPKGLDVDQLMAAMARDKKALNGLTFILDSPQGLEIVANISADVVRAELISFSQA</sequence>
<reference evidence="1" key="1">
    <citation type="submission" date="2020-05" db="EMBL/GenBank/DDBJ databases">
        <authorList>
            <person name="Chiriac C."/>
            <person name="Salcher M."/>
            <person name="Ghai R."/>
            <person name="Kavagutti S V."/>
        </authorList>
    </citation>
    <scope>NUCLEOTIDE SEQUENCE</scope>
</reference>
<dbReference type="EMBL" id="CAFAAL010000001">
    <property type="protein sequence ID" value="CAB4791414.1"/>
    <property type="molecule type" value="Genomic_DNA"/>
</dbReference>